<evidence type="ECO:0000313" key="7">
    <source>
        <dbReference type="EMBL" id="RUO42982.1"/>
    </source>
</evidence>
<dbReference type="InterPro" id="IPR036986">
    <property type="entry name" value="S4_RNA-bd_sf"/>
</dbReference>
<dbReference type="GO" id="GO:0043023">
    <property type="term" value="F:ribosomal large subunit binding"/>
    <property type="evidence" value="ECO:0007669"/>
    <property type="project" value="InterPro"/>
</dbReference>
<dbReference type="InterPro" id="IPR002942">
    <property type="entry name" value="S4_RNA-bd"/>
</dbReference>
<keyword evidence="8" id="KW-1185">Reference proteome</keyword>
<keyword evidence="2 4" id="KW-0694">RNA-binding</keyword>
<evidence type="ECO:0000256" key="4">
    <source>
        <dbReference type="PIRNR" id="PIRNR016821"/>
    </source>
</evidence>
<feature type="domain" description="RNA-binding S4" evidence="6">
    <location>
        <begin position="11"/>
        <end position="74"/>
    </location>
</feature>
<dbReference type="GO" id="GO:0003727">
    <property type="term" value="F:single-stranded RNA binding"/>
    <property type="evidence" value="ECO:0007669"/>
    <property type="project" value="InterPro"/>
</dbReference>
<dbReference type="GO" id="GO:0034605">
    <property type="term" value="P:cellular response to heat"/>
    <property type="evidence" value="ECO:0007669"/>
    <property type="project" value="InterPro"/>
</dbReference>
<feature type="region of interest" description="Disordered" evidence="5">
    <location>
        <begin position="89"/>
        <end position="132"/>
    </location>
</feature>
<dbReference type="Gene3D" id="3.10.290.10">
    <property type="entry name" value="RNA-binding S4 domain"/>
    <property type="match status" value="1"/>
</dbReference>
<dbReference type="SMART" id="SM00363">
    <property type="entry name" value="S4"/>
    <property type="match status" value="1"/>
</dbReference>
<evidence type="ECO:0000256" key="1">
    <source>
        <dbReference type="ARBA" id="ARBA00008396"/>
    </source>
</evidence>
<dbReference type="OrthoDB" id="9797176at2"/>
<proteinExistence type="inferred from homology"/>
<name>A0A432X818_9GAMM</name>
<evidence type="ECO:0000256" key="5">
    <source>
        <dbReference type="SAM" id="MobiDB-lite"/>
    </source>
</evidence>
<evidence type="ECO:0000256" key="2">
    <source>
        <dbReference type="ARBA" id="ARBA00022884"/>
    </source>
</evidence>
<sequence>MSKQNVSETSVRLDKWLWAARFFKQRSLARTHVQAGKVHYNGQRTKPAKLVEVGATIELPRGYDRMTVVVKAISGQRGNATQAATLYEETPESLAKREANAAARKANALYNPHPEKRPNSKQRRDLIKFKQQ</sequence>
<organism evidence="7 8">
    <name type="scientific">Aliidiomarina taiwanensis</name>
    <dbReference type="NCBI Taxonomy" id="946228"/>
    <lineage>
        <taxon>Bacteria</taxon>
        <taxon>Pseudomonadati</taxon>
        <taxon>Pseudomonadota</taxon>
        <taxon>Gammaproteobacteria</taxon>
        <taxon>Alteromonadales</taxon>
        <taxon>Idiomarinaceae</taxon>
        <taxon>Aliidiomarina</taxon>
    </lineage>
</organism>
<dbReference type="Proteomes" id="UP000286976">
    <property type="component" value="Unassembled WGS sequence"/>
</dbReference>
<accession>A0A432X818</accession>
<evidence type="ECO:0000313" key="8">
    <source>
        <dbReference type="Proteomes" id="UP000286976"/>
    </source>
</evidence>
<gene>
    <name evidence="7" type="ORF">CWE15_06155</name>
</gene>
<dbReference type="GO" id="GO:0003677">
    <property type="term" value="F:DNA binding"/>
    <property type="evidence" value="ECO:0007669"/>
    <property type="project" value="UniProtKB-KW"/>
</dbReference>
<comment type="caution">
    <text evidence="7">The sequence shown here is derived from an EMBL/GenBank/DDBJ whole genome shotgun (WGS) entry which is preliminary data.</text>
</comment>
<dbReference type="NCBIfam" id="NF007673">
    <property type="entry name" value="PRK10348.1"/>
    <property type="match status" value="1"/>
</dbReference>
<dbReference type="PIRSF" id="PIRSF016821">
    <property type="entry name" value="HSP15"/>
    <property type="match status" value="1"/>
</dbReference>
<feature type="compositionally biased region" description="Basic and acidic residues" evidence="5">
    <location>
        <begin position="113"/>
        <end position="132"/>
    </location>
</feature>
<comment type="similarity">
    <text evidence="1 4">Belongs to the HSP15 family.</text>
</comment>
<evidence type="ECO:0000259" key="6">
    <source>
        <dbReference type="SMART" id="SM00363"/>
    </source>
</evidence>
<evidence type="ECO:0000256" key="3">
    <source>
        <dbReference type="ARBA" id="ARBA00023125"/>
    </source>
</evidence>
<reference evidence="7 8" key="1">
    <citation type="journal article" date="2011" name="Front. Microbiol.">
        <title>Genomic signatures of strain selection and enhancement in Bacillus atrophaeus var. globigii, a historical biowarfare simulant.</title>
        <authorList>
            <person name="Gibbons H.S."/>
            <person name="Broomall S.M."/>
            <person name="McNew L.A."/>
            <person name="Daligault H."/>
            <person name="Chapman C."/>
            <person name="Bruce D."/>
            <person name="Karavis M."/>
            <person name="Krepps M."/>
            <person name="McGregor P.A."/>
            <person name="Hong C."/>
            <person name="Park K.H."/>
            <person name="Akmal A."/>
            <person name="Feldman A."/>
            <person name="Lin J.S."/>
            <person name="Chang W.E."/>
            <person name="Higgs B.W."/>
            <person name="Demirev P."/>
            <person name="Lindquist J."/>
            <person name="Liem A."/>
            <person name="Fochler E."/>
            <person name="Read T.D."/>
            <person name="Tapia R."/>
            <person name="Johnson S."/>
            <person name="Bishop-Lilly K.A."/>
            <person name="Detter C."/>
            <person name="Han C."/>
            <person name="Sozhamannan S."/>
            <person name="Rosenzweig C.N."/>
            <person name="Skowronski E.W."/>
        </authorList>
    </citation>
    <scope>NUCLEOTIDE SEQUENCE [LARGE SCALE GENOMIC DNA]</scope>
    <source>
        <strain evidence="7 8">AIT1</strain>
    </source>
</reference>
<dbReference type="Pfam" id="PF01479">
    <property type="entry name" value="S4"/>
    <property type="match status" value="1"/>
</dbReference>
<protein>
    <recommendedName>
        <fullName evidence="4">Heat shock protein 15</fullName>
    </recommendedName>
</protein>
<dbReference type="CDD" id="cd00165">
    <property type="entry name" value="S4"/>
    <property type="match status" value="1"/>
</dbReference>
<dbReference type="InterPro" id="IPR025708">
    <property type="entry name" value="HSP15"/>
</dbReference>
<dbReference type="PROSITE" id="PS50889">
    <property type="entry name" value="S4"/>
    <property type="match status" value="1"/>
</dbReference>
<keyword evidence="3 4" id="KW-0238">DNA-binding</keyword>
<dbReference type="SUPFAM" id="SSF55174">
    <property type="entry name" value="Alpha-L RNA-binding motif"/>
    <property type="match status" value="1"/>
</dbReference>
<dbReference type="RefSeq" id="WP_126757198.1">
    <property type="nucleotide sequence ID" value="NZ_PIPQ01000002.1"/>
</dbReference>
<dbReference type="EMBL" id="PIPQ01000002">
    <property type="protein sequence ID" value="RUO42982.1"/>
    <property type="molecule type" value="Genomic_DNA"/>
</dbReference>
<dbReference type="AlphaFoldDB" id="A0A432X818"/>